<dbReference type="AlphaFoldDB" id="A0AAW2LEI2"/>
<reference evidence="1" key="2">
    <citation type="journal article" date="2024" name="Plant">
        <title>Genomic evolution and insights into agronomic trait innovations of Sesamum species.</title>
        <authorList>
            <person name="Miao H."/>
            <person name="Wang L."/>
            <person name="Qu L."/>
            <person name="Liu H."/>
            <person name="Sun Y."/>
            <person name="Le M."/>
            <person name="Wang Q."/>
            <person name="Wei S."/>
            <person name="Zheng Y."/>
            <person name="Lin W."/>
            <person name="Duan Y."/>
            <person name="Cao H."/>
            <person name="Xiong S."/>
            <person name="Wang X."/>
            <person name="Wei L."/>
            <person name="Li C."/>
            <person name="Ma Q."/>
            <person name="Ju M."/>
            <person name="Zhao R."/>
            <person name="Li G."/>
            <person name="Mu C."/>
            <person name="Tian Q."/>
            <person name="Mei H."/>
            <person name="Zhang T."/>
            <person name="Gao T."/>
            <person name="Zhang H."/>
        </authorList>
    </citation>
    <scope>NUCLEOTIDE SEQUENCE</scope>
    <source>
        <strain evidence="1">G01</strain>
    </source>
</reference>
<gene>
    <name evidence="1" type="ORF">Sangu_2158900</name>
</gene>
<name>A0AAW2LEI2_9LAMI</name>
<evidence type="ECO:0000313" key="1">
    <source>
        <dbReference type="EMBL" id="KAL0317446.1"/>
    </source>
</evidence>
<protein>
    <recommendedName>
        <fullName evidence="2">Reverse transcriptase zinc-binding domain-containing protein</fullName>
    </recommendedName>
</protein>
<comment type="caution">
    <text evidence="1">The sequence shown here is derived from an EMBL/GenBank/DDBJ whole genome shotgun (WGS) entry which is preliminary data.</text>
</comment>
<proteinExistence type="predicted"/>
<sequence length="114" mass="12911">MEFLPLDVKCILSIPLQEATSHDEIVQQYEKKRTFTVHIAYALAVTLSTATCLMEGAEDWKFIWNARVPRKIQMLHGDVKDSNCSCCRLVLEDLSRILVSCTFAHLICALSNLP</sequence>
<evidence type="ECO:0008006" key="2">
    <source>
        <dbReference type="Google" id="ProtNLM"/>
    </source>
</evidence>
<reference evidence="1" key="1">
    <citation type="submission" date="2020-06" db="EMBL/GenBank/DDBJ databases">
        <authorList>
            <person name="Li T."/>
            <person name="Hu X."/>
            <person name="Zhang T."/>
            <person name="Song X."/>
            <person name="Zhang H."/>
            <person name="Dai N."/>
            <person name="Sheng W."/>
            <person name="Hou X."/>
            <person name="Wei L."/>
        </authorList>
    </citation>
    <scope>NUCLEOTIDE SEQUENCE</scope>
    <source>
        <strain evidence="1">G01</strain>
        <tissue evidence="1">Leaf</tissue>
    </source>
</reference>
<dbReference type="EMBL" id="JACGWK010000014">
    <property type="protein sequence ID" value="KAL0317446.1"/>
    <property type="molecule type" value="Genomic_DNA"/>
</dbReference>
<organism evidence="1">
    <name type="scientific">Sesamum angustifolium</name>
    <dbReference type="NCBI Taxonomy" id="2727405"/>
    <lineage>
        <taxon>Eukaryota</taxon>
        <taxon>Viridiplantae</taxon>
        <taxon>Streptophyta</taxon>
        <taxon>Embryophyta</taxon>
        <taxon>Tracheophyta</taxon>
        <taxon>Spermatophyta</taxon>
        <taxon>Magnoliopsida</taxon>
        <taxon>eudicotyledons</taxon>
        <taxon>Gunneridae</taxon>
        <taxon>Pentapetalae</taxon>
        <taxon>asterids</taxon>
        <taxon>lamiids</taxon>
        <taxon>Lamiales</taxon>
        <taxon>Pedaliaceae</taxon>
        <taxon>Sesamum</taxon>
    </lineage>
</organism>
<accession>A0AAW2LEI2</accession>